<dbReference type="SUPFAM" id="SSF55031">
    <property type="entry name" value="Bacterial exopeptidase dimerisation domain"/>
    <property type="match status" value="1"/>
</dbReference>
<dbReference type="InterPro" id="IPR017439">
    <property type="entry name" value="Amidohydrolase"/>
</dbReference>
<dbReference type="InterPro" id="IPR011650">
    <property type="entry name" value="Peptidase_M20_dimer"/>
</dbReference>
<dbReference type="InterPro" id="IPR002933">
    <property type="entry name" value="Peptidase_M20"/>
</dbReference>
<feature type="domain" description="Peptidase M20 dimerisation" evidence="1">
    <location>
        <begin position="189"/>
        <end position="281"/>
    </location>
</feature>
<dbReference type="GO" id="GO:0005737">
    <property type="term" value="C:cytoplasm"/>
    <property type="evidence" value="ECO:0007669"/>
    <property type="project" value="TreeGrafter"/>
</dbReference>
<keyword evidence="3" id="KW-1185">Reference proteome</keyword>
<dbReference type="Gene3D" id="3.40.630.10">
    <property type="entry name" value="Zn peptidases"/>
    <property type="match status" value="2"/>
</dbReference>
<dbReference type="FunFam" id="3.30.70.360:FF:000004">
    <property type="entry name" value="Peptidase M20 domain-containing protein 2"/>
    <property type="match status" value="1"/>
</dbReference>
<dbReference type="PIRSF" id="PIRSF037227">
    <property type="entry name" value="Aminobenzoyl-glu_utiliz_pB"/>
    <property type="match status" value="1"/>
</dbReference>
<comment type="caution">
    <text evidence="2">The sequence shown here is derived from an EMBL/GenBank/DDBJ whole genome shotgun (WGS) entry which is preliminary data.</text>
</comment>
<dbReference type="Gene3D" id="3.30.70.360">
    <property type="match status" value="1"/>
</dbReference>
<dbReference type="RefSeq" id="WP_165142353.1">
    <property type="nucleotide sequence ID" value="NZ_CP049255.1"/>
</dbReference>
<proteinExistence type="predicted"/>
<reference evidence="2 3" key="1">
    <citation type="submission" date="2020-08" db="EMBL/GenBank/DDBJ databases">
        <title>Sequencing the genomes of 1000 actinobacteria strains.</title>
        <authorList>
            <person name="Klenk H.-P."/>
        </authorList>
    </citation>
    <scope>NUCLEOTIDE SEQUENCE [LARGE SCALE GENOMIC DNA]</scope>
    <source>
        <strain evidence="2 3">DSM 27099</strain>
    </source>
</reference>
<dbReference type="Proteomes" id="UP000529310">
    <property type="component" value="Unassembled WGS sequence"/>
</dbReference>
<dbReference type="GO" id="GO:0071713">
    <property type="term" value="F:para-aminobenzoyl-glutamate hydrolase activity"/>
    <property type="evidence" value="ECO:0007669"/>
    <property type="project" value="TreeGrafter"/>
</dbReference>
<dbReference type="InterPro" id="IPR036264">
    <property type="entry name" value="Bact_exopeptidase_dim_dom"/>
</dbReference>
<dbReference type="EMBL" id="JACHWQ010000001">
    <property type="protein sequence ID" value="MBB2974803.1"/>
    <property type="molecule type" value="Genomic_DNA"/>
</dbReference>
<sequence>MKDTTPISEIVAQVGSRFIQLSDEIWANPQLRWQEHASVEKQIEVAVEFGFHIERNVAGIPTAFSAEKGESGPLIAILGEFDALAGLSQEAGATEPLPNSDTDNPNGHGCGHNLLGSGSLLAAVAAARYLEVNALPGRVRYYGCPAEEAAAGKTFMVKGGAFEGIDAAVSWHPGSVMSTRQVLSLAYTQVHFRFTGVAAHAGSAPHLGRSALDAVELLNIGTNFLREHMPDSARVHYAITDAGGTSPNVVQANASVYYIVRAVDVAQMRSLYDRVVKIAEGAALMTETTLEVDFDGACAELLPNNALEQALHANVEKIGGVPFDDLDQDKAALYTDAYPAAEVVGIRRLLGVTGEEPLFSGVAPLGSPYARYQMTGSTDVGDVSWIAPTVQISGGTHAVGTPMHSWQMVAQGTLPAAHKGMLHAAAAMAATTVDIAIDPKLLSEATAEFEAVLARTPYDCPIPDGIVPPPLRVGNEAFIG</sequence>
<gene>
    <name evidence="2" type="ORF">FHX49_000344</name>
</gene>
<dbReference type="GO" id="GO:0016805">
    <property type="term" value="F:dipeptidase activity"/>
    <property type="evidence" value="ECO:0007669"/>
    <property type="project" value="TreeGrafter"/>
</dbReference>
<dbReference type="NCBIfam" id="TIGR01891">
    <property type="entry name" value="amidohydrolases"/>
    <property type="match status" value="1"/>
</dbReference>
<dbReference type="PANTHER" id="PTHR30575">
    <property type="entry name" value="PEPTIDASE M20"/>
    <property type="match status" value="1"/>
</dbReference>
<evidence type="ECO:0000259" key="1">
    <source>
        <dbReference type="Pfam" id="PF07687"/>
    </source>
</evidence>
<dbReference type="Pfam" id="PF07687">
    <property type="entry name" value="M20_dimer"/>
    <property type="match status" value="1"/>
</dbReference>
<organism evidence="2 3">
    <name type="scientific">Microbacterium endophyticum</name>
    <dbReference type="NCBI Taxonomy" id="1526412"/>
    <lineage>
        <taxon>Bacteria</taxon>
        <taxon>Bacillati</taxon>
        <taxon>Actinomycetota</taxon>
        <taxon>Actinomycetes</taxon>
        <taxon>Micrococcales</taxon>
        <taxon>Microbacteriaceae</taxon>
        <taxon>Microbacterium</taxon>
    </lineage>
</organism>
<dbReference type="PANTHER" id="PTHR30575:SF0">
    <property type="entry name" value="XAA-ARG DIPEPTIDASE"/>
    <property type="match status" value="1"/>
</dbReference>
<evidence type="ECO:0000313" key="2">
    <source>
        <dbReference type="EMBL" id="MBB2974803.1"/>
    </source>
</evidence>
<evidence type="ECO:0000313" key="3">
    <source>
        <dbReference type="Proteomes" id="UP000529310"/>
    </source>
</evidence>
<protein>
    <submittedName>
        <fullName evidence="2">Aminobenzoyl-glutamate utilization protein B</fullName>
    </submittedName>
</protein>
<dbReference type="GO" id="GO:0046657">
    <property type="term" value="P:folic acid catabolic process"/>
    <property type="evidence" value="ECO:0007669"/>
    <property type="project" value="TreeGrafter"/>
</dbReference>
<name>A0A7W4V0V9_9MICO</name>
<dbReference type="InterPro" id="IPR052030">
    <property type="entry name" value="Peptidase_M20/M20A_hydrolases"/>
</dbReference>
<dbReference type="AlphaFoldDB" id="A0A7W4V0V9"/>
<dbReference type="InterPro" id="IPR017145">
    <property type="entry name" value="Aminobenzoyl-glu_utiliz_pB"/>
</dbReference>
<dbReference type="SUPFAM" id="SSF53187">
    <property type="entry name" value="Zn-dependent exopeptidases"/>
    <property type="match status" value="1"/>
</dbReference>
<dbReference type="Pfam" id="PF01546">
    <property type="entry name" value="Peptidase_M20"/>
    <property type="match status" value="1"/>
</dbReference>
<accession>A0A7W4V0V9</accession>